<dbReference type="PANTHER" id="PTHR45942">
    <property type="entry name" value="PROTEIN PHOSPATASE 3 REGULATORY SUBUNIT B ALPHA ISOFORM TYPE 1"/>
    <property type="match status" value="1"/>
</dbReference>
<protein>
    <submittedName>
        <fullName evidence="5">EF-hand calcium-binding domain containing protein</fullName>
    </submittedName>
</protein>
<dbReference type="GO" id="GO:0005509">
    <property type="term" value="F:calcium ion binding"/>
    <property type="evidence" value="ECO:0007669"/>
    <property type="project" value="InterPro"/>
</dbReference>
<dbReference type="VEuPathDB" id="AmoebaDB:EHI5A_000160"/>
<dbReference type="EMBL" id="BDEQ01000001">
    <property type="protein sequence ID" value="GAT91438.1"/>
    <property type="molecule type" value="Genomic_DNA"/>
</dbReference>
<organism evidence="5 6">
    <name type="scientific">Entamoeba histolytica</name>
    <dbReference type="NCBI Taxonomy" id="5759"/>
    <lineage>
        <taxon>Eukaryota</taxon>
        <taxon>Amoebozoa</taxon>
        <taxon>Evosea</taxon>
        <taxon>Archamoebae</taxon>
        <taxon>Mastigamoebida</taxon>
        <taxon>Entamoebidae</taxon>
        <taxon>Entamoeba</taxon>
    </lineage>
</organism>
<keyword evidence="2" id="KW-0677">Repeat</keyword>
<evidence type="ECO:0000256" key="3">
    <source>
        <dbReference type="ARBA" id="ARBA00022837"/>
    </source>
</evidence>
<dbReference type="VEuPathDB" id="AmoebaDB:EHI7A_000160"/>
<dbReference type="SMART" id="SM00054">
    <property type="entry name" value="EFh"/>
    <property type="match status" value="4"/>
</dbReference>
<proteinExistence type="predicted"/>
<dbReference type="VEuPathDB" id="AmoebaDB:EHI8A_005000"/>
<evidence type="ECO:0000313" key="6">
    <source>
        <dbReference type="Proteomes" id="UP000078387"/>
    </source>
</evidence>
<dbReference type="InterPro" id="IPR002048">
    <property type="entry name" value="EF_hand_dom"/>
</dbReference>
<dbReference type="Gene3D" id="1.10.238.10">
    <property type="entry name" value="EF-hand"/>
    <property type="match status" value="2"/>
</dbReference>
<dbReference type="Pfam" id="PF13499">
    <property type="entry name" value="EF-hand_7"/>
    <property type="match status" value="1"/>
</dbReference>
<dbReference type="OMA" id="NADEYFE"/>
<feature type="domain" description="EF-hand" evidence="4">
    <location>
        <begin position="6"/>
        <end position="41"/>
    </location>
</feature>
<keyword evidence="1" id="KW-0479">Metal-binding</keyword>
<accession>A0A5K1VNK1</accession>
<reference evidence="5 6" key="1">
    <citation type="submission" date="2016-05" db="EMBL/GenBank/DDBJ databases">
        <title>First whole genome sequencing of Entamoeba histolytica HM1:IMSS-clone-6.</title>
        <authorList>
            <person name="Mukherjee Avik.K."/>
            <person name="Izumyama S."/>
            <person name="Nakada-Tsukui K."/>
            <person name="Nozaki T."/>
        </authorList>
    </citation>
    <scope>NUCLEOTIDE SEQUENCE [LARGE SCALE GENOMIC DNA]</scope>
    <source>
        <strain evidence="5 6">HM1:IMSS clone 6</strain>
    </source>
</reference>
<dbReference type="VEuPathDB" id="AmoebaDB:KM1_000160"/>
<feature type="domain" description="EF-hand" evidence="4">
    <location>
        <begin position="120"/>
        <end position="155"/>
    </location>
</feature>
<name>A0A5K1VNK1_ENTHI</name>
<dbReference type="VEuPathDB" id="AmoebaDB:EHI_151890"/>
<evidence type="ECO:0000256" key="1">
    <source>
        <dbReference type="ARBA" id="ARBA00022723"/>
    </source>
</evidence>
<feature type="domain" description="EF-hand" evidence="4">
    <location>
        <begin position="84"/>
        <end position="119"/>
    </location>
</feature>
<dbReference type="SUPFAM" id="SSF47473">
    <property type="entry name" value="EF-hand"/>
    <property type="match status" value="1"/>
</dbReference>
<comment type="caution">
    <text evidence="5">The sequence shown here is derived from an EMBL/GenBank/DDBJ whole genome shotgun (WGS) entry which is preliminary data.</text>
</comment>
<dbReference type="PROSITE" id="PS50222">
    <property type="entry name" value="EF_HAND_2"/>
    <property type="match status" value="3"/>
</dbReference>
<dbReference type="CDD" id="cd00051">
    <property type="entry name" value="EFh"/>
    <property type="match status" value="1"/>
</dbReference>
<evidence type="ECO:0000313" key="5">
    <source>
        <dbReference type="EMBL" id="GAT91438.1"/>
    </source>
</evidence>
<evidence type="ECO:0000259" key="4">
    <source>
        <dbReference type="PROSITE" id="PS50222"/>
    </source>
</evidence>
<dbReference type="InterPro" id="IPR018247">
    <property type="entry name" value="EF_Hand_1_Ca_BS"/>
</dbReference>
<sequence length="157" mass="17899">MPEDKPQGKTIEEFFAEIDLDKDGSVNVDEYFNGVKMWRNDITDDDKPSQALLFHLADLNDDGEIDIRQFARLIAILNRGFGKDIKSVFTAVFRLLDIKDQGKIGAPELERLLKKMGLQIESDDIEGFMDQVDQDLDGFISLKEFLAHFVKESKDGQ</sequence>
<dbReference type="AlphaFoldDB" id="A0A5K1VNK1"/>
<dbReference type="InterPro" id="IPR011992">
    <property type="entry name" value="EF-hand-dom_pair"/>
</dbReference>
<evidence type="ECO:0000256" key="2">
    <source>
        <dbReference type="ARBA" id="ARBA00022737"/>
    </source>
</evidence>
<dbReference type="Proteomes" id="UP000078387">
    <property type="component" value="Unassembled WGS sequence"/>
</dbReference>
<dbReference type="Pfam" id="PF13202">
    <property type="entry name" value="EF-hand_5"/>
    <property type="match status" value="2"/>
</dbReference>
<keyword evidence="3" id="KW-0106">Calcium</keyword>
<gene>
    <name evidence="5" type="ORF">CL6EHI_151890</name>
</gene>
<dbReference type="PROSITE" id="PS00018">
    <property type="entry name" value="EF_HAND_1"/>
    <property type="match status" value="1"/>
</dbReference>